<reference evidence="3" key="1">
    <citation type="submission" date="2015-09" db="EMBL/GenBank/DDBJ databases">
        <authorList>
            <consortium name="Pathogen Informatics"/>
        </authorList>
    </citation>
    <scope>NUCLEOTIDE SEQUENCE [LARGE SCALE GENOMIC DNA]</scope>
    <source>
        <strain evidence="3">Lake Konstanz</strain>
    </source>
</reference>
<sequence>MTAAMHRVHIPRVAGGVSCVCGSCTCGCHHCPGMSEPLPFHGVTTYRVQYPPKESQQQRPYAPSKVAIVTPTPNNHFTTTNQQFSIQSRDLSNYEKTNPIIPLGTYQPSVGNFSGTTTQRHDYPAYEAAATRRTSSAAPRRAMDAMPAYGVYETTNKAMLGPVAALMRSGSLQRSSPSVHQVTLSRSGAPLDGNTTYKEYFPPKKSVYERLFHARQRPSTAGSAMLDDRDFKTTKAVHYPAPAPGSRITHQCPAVPFSKRPPSADGHISMK</sequence>
<feature type="region of interest" description="Disordered" evidence="1">
    <location>
        <begin position="240"/>
        <end position="271"/>
    </location>
</feature>
<proteinExistence type="predicted"/>
<accession>A0A0S4JWV5</accession>
<name>A0A0S4JWV5_BODSA</name>
<keyword evidence="3" id="KW-1185">Reference proteome</keyword>
<protein>
    <submittedName>
        <fullName evidence="2">Uncharacterized protein</fullName>
    </submittedName>
</protein>
<dbReference type="AlphaFoldDB" id="A0A0S4JWV5"/>
<dbReference type="OMA" id="RITHQCP"/>
<evidence type="ECO:0000313" key="3">
    <source>
        <dbReference type="Proteomes" id="UP000051952"/>
    </source>
</evidence>
<dbReference type="EMBL" id="CYKH01002210">
    <property type="protein sequence ID" value="CUG93940.1"/>
    <property type="molecule type" value="Genomic_DNA"/>
</dbReference>
<evidence type="ECO:0000313" key="2">
    <source>
        <dbReference type="EMBL" id="CUG93940.1"/>
    </source>
</evidence>
<dbReference type="Proteomes" id="UP000051952">
    <property type="component" value="Unassembled WGS sequence"/>
</dbReference>
<evidence type="ECO:0000256" key="1">
    <source>
        <dbReference type="SAM" id="MobiDB-lite"/>
    </source>
</evidence>
<gene>
    <name evidence="2" type="ORF">BSAL_45775</name>
</gene>
<organism evidence="2 3">
    <name type="scientific">Bodo saltans</name>
    <name type="common">Flagellated protozoan</name>
    <dbReference type="NCBI Taxonomy" id="75058"/>
    <lineage>
        <taxon>Eukaryota</taxon>
        <taxon>Discoba</taxon>
        <taxon>Euglenozoa</taxon>
        <taxon>Kinetoplastea</taxon>
        <taxon>Metakinetoplastina</taxon>
        <taxon>Eubodonida</taxon>
        <taxon>Bodonidae</taxon>
        <taxon>Bodo</taxon>
    </lineage>
</organism>
<dbReference type="VEuPathDB" id="TriTrypDB:BSAL_45775"/>